<evidence type="ECO:0000256" key="4">
    <source>
        <dbReference type="ARBA" id="ARBA00023242"/>
    </source>
</evidence>
<accession>A0A3P7P0Y6</accession>
<dbReference type="InterPro" id="IPR039189">
    <property type="entry name" value="Fcp1"/>
</dbReference>
<comment type="subcellular location">
    <subcellularLocation>
        <location evidence="1">Nucleus</location>
    </subcellularLocation>
</comment>
<dbReference type="EC" id="3.1.3.16" evidence="2"/>
<dbReference type="Proteomes" id="UP000281553">
    <property type="component" value="Unassembled WGS sequence"/>
</dbReference>
<comment type="catalytic activity">
    <reaction evidence="5">
        <text>O-phospho-L-seryl-[protein] + H2O = L-seryl-[protein] + phosphate</text>
        <dbReference type="Rhea" id="RHEA:20629"/>
        <dbReference type="Rhea" id="RHEA-COMP:9863"/>
        <dbReference type="Rhea" id="RHEA-COMP:11604"/>
        <dbReference type="ChEBI" id="CHEBI:15377"/>
        <dbReference type="ChEBI" id="CHEBI:29999"/>
        <dbReference type="ChEBI" id="CHEBI:43474"/>
        <dbReference type="ChEBI" id="CHEBI:83421"/>
        <dbReference type="EC" id="3.1.3.16"/>
    </reaction>
</comment>
<keyword evidence="3" id="KW-0378">Hydrolase</keyword>
<dbReference type="GO" id="GO:0008420">
    <property type="term" value="F:RNA polymerase II CTD heptapeptide repeat phosphatase activity"/>
    <property type="evidence" value="ECO:0007669"/>
    <property type="project" value="InterPro"/>
</dbReference>
<evidence type="ECO:0000256" key="2">
    <source>
        <dbReference type="ARBA" id="ARBA00013081"/>
    </source>
</evidence>
<name>A0A3P7P0Y6_DIBLA</name>
<organism evidence="9 10">
    <name type="scientific">Dibothriocephalus latus</name>
    <name type="common">Fish tapeworm</name>
    <name type="synonym">Diphyllobothrium latum</name>
    <dbReference type="NCBI Taxonomy" id="60516"/>
    <lineage>
        <taxon>Eukaryota</taxon>
        <taxon>Metazoa</taxon>
        <taxon>Spiralia</taxon>
        <taxon>Lophotrochozoa</taxon>
        <taxon>Platyhelminthes</taxon>
        <taxon>Cestoda</taxon>
        <taxon>Eucestoda</taxon>
        <taxon>Diphyllobothriidea</taxon>
        <taxon>Diphyllobothriidae</taxon>
        <taxon>Dibothriocephalus</taxon>
    </lineage>
</organism>
<evidence type="ECO:0000256" key="1">
    <source>
        <dbReference type="ARBA" id="ARBA00004123"/>
    </source>
</evidence>
<evidence type="ECO:0000256" key="5">
    <source>
        <dbReference type="ARBA" id="ARBA00047761"/>
    </source>
</evidence>
<dbReference type="SUPFAM" id="SSF56784">
    <property type="entry name" value="HAD-like"/>
    <property type="match status" value="1"/>
</dbReference>
<dbReference type="Gene3D" id="3.40.50.1000">
    <property type="entry name" value="HAD superfamily/HAD-like"/>
    <property type="match status" value="1"/>
</dbReference>
<feature type="domain" description="FCP1 homology" evidence="8">
    <location>
        <begin position="20"/>
        <end position="188"/>
    </location>
</feature>
<dbReference type="SMART" id="SM00577">
    <property type="entry name" value="CPDc"/>
    <property type="match status" value="1"/>
</dbReference>
<reference evidence="9 10" key="1">
    <citation type="submission" date="2018-11" db="EMBL/GenBank/DDBJ databases">
        <authorList>
            <consortium name="Pathogen Informatics"/>
        </authorList>
    </citation>
    <scope>NUCLEOTIDE SEQUENCE [LARGE SCALE GENOMIC DNA]</scope>
</reference>
<protein>
    <recommendedName>
        <fullName evidence="2">protein-serine/threonine phosphatase</fullName>
        <ecNumber evidence="2">3.1.3.16</ecNumber>
    </recommendedName>
</protein>
<evidence type="ECO:0000259" key="8">
    <source>
        <dbReference type="PROSITE" id="PS50969"/>
    </source>
</evidence>
<dbReference type="InterPro" id="IPR023214">
    <property type="entry name" value="HAD_sf"/>
</dbReference>
<keyword evidence="10" id="KW-1185">Reference proteome</keyword>
<dbReference type="PANTHER" id="PTHR23081">
    <property type="entry name" value="RNA POLYMERASE II CTD PHOSPHATASE"/>
    <property type="match status" value="1"/>
</dbReference>
<dbReference type="OrthoDB" id="10249888at2759"/>
<evidence type="ECO:0000313" key="9">
    <source>
        <dbReference type="EMBL" id="VDN11556.1"/>
    </source>
</evidence>
<dbReference type="AlphaFoldDB" id="A0A3P7P0Y6"/>
<dbReference type="InterPro" id="IPR004274">
    <property type="entry name" value="FCP1_dom"/>
</dbReference>
<dbReference type="EMBL" id="UYRU01051726">
    <property type="protein sequence ID" value="VDN11556.1"/>
    <property type="molecule type" value="Genomic_DNA"/>
</dbReference>
<keyword evidence="4" id="KW-0539">Nucleus</keyword>
<dbReference type="PANTHER" id="PTHR23081:SF36">
    <property type="entry name" value="RNA POLYMERASE II SUBUNIT A C-TERMINAL DOMAIN PHOSPHATASE"/>
    <property type="match status" value="1"/>
</dbReference>
<proteinExistence type="predicted"/>
<comment type="catalytic activity">
    <reaction evidence="6">
        <text>O-phospho-L-threonyl-[protein] + H2O = L-threonyl-[protein] + phosphate</text>
        <dbReference type="Rhea" id="RHEA:47004"/>
        <dbReference type="Rhea" id="RHEA-COMP:11060"/>
        <dbReference type="Rhea" id="RHEA-COMP:11605"/>
        <dbReference type="ChEBI" id="CHEBI:15377"/>
        <dbReference type="ChEBI" id="CHEBI:30013"/>
        <dbReference type="ChEBI" id="CHEBI:43474"/>
        <dbReference type="ChEBI" id="CHEBI:61977"/>
        <dbReference type="EC" id="3.1.3.16"/>
    </reaction>
</comment>
<evidence type="ECO:0000313" key="10">
    <source>
        <dbReference type="Proteomes" id="UP000281553"/>
    </source>
</evidence>
<feature type="region of interest" description="Disordered" evidence="7">
    <location>
        <begin position="218"/>
        <end position="241"/>
    </location>
</feature>
<evidence type="ECO:0000256" key="3">
    <source>
        <dbReference type="ARBA" id="ARBA00022801"/>
    </source>
</evidence>
<dbReference type="PROSITE" id="PS50969">
    <property type="entry name" value="FCP1"/>
    <property type="match status" value="1"/>
</dbReference>
<dbReference type="Pfam" id="PF03031">
    <property type="entry name" value="NIF"/>
    <property type="match status" value="1"/>
</dbReference>
<evidence type="ECO:0000256" key="6">
    <source>
        <dbReference type="ARBA" id="ARBA00048336"/>
    </source>
</evidence>
<evidence type="ECO:0000256" key="7">
    <source>
        <dbReference type="SAM" id="MobiDB-lite"/>
    </source>
</evidence>
<dbReference type="InterPro" id="IPR036412">
    <property type="entry name" value="HAD-like_sf"/>
</dbReference>
<sequence length="308" mass="35169">MRLNQNFVKNAQHLTADYCRQNRKLILACDMDETLLTESDDEQHVIIRPKALYMLKNLRVYYELCLITYSTRDRARQILNMRLDPNGKLFNGRVLCREDVMAGFTNKQEAFFAHLPQDHRRTRVTKVRQGLHGGTIRPPAWPYVVILDDFPAAWSNLASCIPIRPFFVGAAAVTAVSGRPMPKLLAGECGYVLSVHRFLCKIHAIVFPKHSIQSLPSNETAQTAADGQKREKKPLVKTKTTTSPTAYATLLNLRRRINSNQRFRNLCYLDPGHMLNLDTKPVGGYGERRVQSLYAQRIPISSFERKLT</sequence>
<gene>
    <name evidence="9" type="ORF">DILT_LOCUS7387</name>
</gene>
<dbReference type="GO" id="GO:0005634">
    <property type="term" value="C:nucleus"/>
    <property type="evidence" value="ECO:0007669"/>
    <property type="project" value="UniProtKB-SubCell"/>
</dbReference>